<evidence type="ECO:0000313" key="2">
    <source>
        <dbReference type="Proteomes" id="UP000597656"/>
    </source>
</evidence>
<keyword evidence="2" id="KW-1185">Reference proteome</keyword>
<evidence type="ECO:0000313" key="1">
    <source>
        <dbReference type="EMBL" id="GGM90515.1"/>
    </source>
</evidence>
<protein>
    <submittedName>
        <fullName evidence="1">Uncharacterized protein</fullName>
    </submittedName>
</protein>
<dbReference type="EMBL" id="BMNC01000003">
    <property type="protein sequence ID" value="GGM90515.1"/>
    <property type="molecule type" value="Genomic_DNA"/>
</dbReference>
<dbReference type="Proteomes" id="UP000597656">
    <property type="component" value="Unassembled WGS sequence"/>
</dbReference>
<dbReference type="Gene3D" id="1.10.101.10">
    <property type="entry name" value="PGBD-like superfamily/PGBD"/>
    <property type="match status" value="1"/>
</dbReference>
<organism evidence="1 2">
    <name type="scientific">Lentzea pudingi</name>
    <dbReference type="NCBI Taxonomy" id="1789439"/>
    <lineage>
        <taxon>Bacteria</taxon>
        <taxon>Bacillati</taxon>
        <taxon>Actinomycetota</taxon>
        <taxon>Actinomycetes</taxon>
        <taxon>Pseudonocardiales</taxon>
        <taxon>Pseudonocardiaceae</taxon>
        <taxon>Lentzea</taxon>
    </lineage>
</organism>
<sequence length="246" mass="26467">MHVFRSPRFAGNALLEEILNDPDTGELKLGPGSPANAVLPVQQALFDLQWTQTLRPPVLERSVFVIGIYGPLTTRTVLNYKEHYDIHFPPDEPTGFVDGFTGPRTLNKLDHQCVLFDECDAAIAAKAVEVGAATGVQYNLPTFPVLGTTGAMRLSSSGGPPGEISRISYKRHVGAFLVTSTFFHAYQQHGEETGPLGFPIADETFDGAAIVQSFENGSLRAENGAVAVEITGPDDGAPIFFDADSF</sequence>
<gene>
    <name evidence="1" type="ORF">GCM10011609_29410</name>
</gene>
<name>A0ABQ2HV08_9PSEU</name>
<reference evidence="2" key="1">
    <citation type="journal article" date="2019" name="Int. J. Syst. Evol. Microbiol.">
        <title>The Global Catalogue of Microorganisms (GCM) 10K type strain sequencing project: providing services to taxonomists for standard genome sequencing and annotation.</title>
        <authorList>
            <consortium name="The Broad Institute Genomics Platform"/>
            <consortium name="The Broad Institute Genome Sequencing Center for Infectious Disease"/>
            <person name="Wu L."/>
            <person name="Ma J."/>
        </authorList>
    </citation>
    <scope>NUCLEOTIDE SEQUENCE [LARGE SCALE GENOMIC DNA]</scope>
    <source>
        <strain evidence="2">CGMCC 4.7319</strain>
    </source>
</reference>
<proteinExistence type="predicted"/>
<dbReference type="InterPro" id="IPR036366">
    <property type="entry name" value="PGBDSf"/>
</dbReference>
<accession>A0ABQ2HV08</accession>
<comment type="caution">
    <text evidence="1">The sequence shown here is derived from an EMBL/GenBank/DDBJ whole genome shotgun (WGS) entry which is preliminary data.</text>
</comment>
<dbReference type="RefSeq" id="WP_189155213.1">
    <property type="nucleotide sequence ID" value="NZ_BMNC01000003.1"/>
</dbReference>